<dbReference type="OrthoDB" id="1717174at2759"/>
<protein>
    <recommendedName>
        <fullName evidence="3">Sucrose phosphatase-like domain-containing protein</fullName>
    </recommendedName>
</protein>
<keyword evidence="2" id="KW-0808">Transferase</keyword>
<evidence type="ECO:0000259" key="3">
    <source>
        <dbReference type="Pfam" id="PF05116"/>
    </source>
</evidence>
<dbReference type="Pfam" id="PF05116">
    <property type="entry name" value="S6PP"/>
    <property type="match status" value="1"/>
</dbReference>
<dbReference type="OMA" id="FWAWRSK"/>
<dbReference type="AlphaFoldDB" id="A0A8T2UXQ3"/>
<feature type="domain" description="Sucrose phosphatase-like" evidence="3">
    <location>
        <begin position="273"/>
        <end position="441"/>
    </location>
</feature>
<evidence type="ECO:0000313" key="5">
    <source>
        <dbReference type="Proteomes" id="UP000825935"/>
    </source>
</evidence>
<keyword evidence="1" id="KW-0328">Glycosyltransferase</keyword>
<proteinExistence type="predicted"/>
<keyword evidence="5" id="KW-1185">Reference proteome</keyword>
<dbReference type="InterPro" id="IPR035659">
    <property type="entry name" value="SPS_C"/>
</dbReference>
<dbReference type="CDD" id="cd16419">
    <property type="entry name" value="HAD_SPS"/>
    <property type="match status" value="1"/>
</dbReference>
<dbReference type="InterPro" id="IPR006380">
    <property type="entry name" value="SPP-like_dom"/>
</dbReference>
<reference evidence="4" key="1">
    <citation type="submission" date="2021-08" db="EMBL/GenBank/DDBJ databases">
        <title>WGS assembly of Ceratopteris richardii.</title>
        <authorList>
            <person name="Marchant D.B."/>
            <person name="Chen G."/>
            <person name="Jenkins J."/>
            <person name="Shu S."/>
            <person name="Leebens-Mack J."/>
            <person name="Grimwood J."/>
            <person name="Schmutz J."/>
            <person name="Soltis P."/>
            <person name="Soltis D."/>
            <person name="Chen Z.-H."/>
        </authorList>
    </citation>
    <scope>NUCLEOTIDE SEQUENCE</scope>
    <source>
        <strain evidence="4">Whitten #5841</strain>
        <tissue evidence="4">Leaf</tissue>
    </source>
</reference>
<comment type="caution">
    <text evidence="4">The sequence shown here is derived from an EMBL/GenBank/DDBJ whole genome shotgun (WGS) entry which is preliminary data.</text>
</comment>
<dbReference type="PANTHER" id="PTHR46039:SF5">
    <property type="entry name" value="SUCROSE-PHOSPHATE SYNTHASE 3-RELATED"/>
    <property type="match status" value="1"/>
</dbReference>
<name>A0A8T2UXQ3_CERRI</name>
<evidence type="ECO:0000313" key="4">
    <source>
        <dbReference type="EMBL" id="KAH7438686.1"/>
    </source>
</evidence>
<dbReference type="GO" id="GO:0016757">
    <property type="term" value="F:glycosyltransferase activity"/>
    <property type="evidence" value="ECO:0007669"/>
    <property type="project" value="UniProtKB-KW"/>
</dbReference>
<dbReference type="PANTHER" id="PTHR46039">
    <property type="entry name" value="SUCROSE-PHOSPHATE SYNTHASE 3-RELATED"/>
    <property type="match status" value="1"/>
</dbReference>
<evidence type="ECO:0000256" key="1">
    <source>
        <dbReference type="ARBA" id="ARBA00022676"/>
    </source>
</evidence>
<accession>A0A8T2UXQ3</accession>
<sequence>MKKIRLSDILELGTQKEPFFLQRCILYVRFWAWRSKLTSISLALLCLCQVLKNGVLVDPNNHEAISEALLKLLADKQYWTECQQNGLKNIHRFSWPEHCKAYLSQIGLCRLRSPKWKTDESPDYDSDSQEDLLRNVGDLKVSLDGDKGSLDDSMEIGDLLATEENKQEERNSLDFSSESLRLTPFQKVLQNKNSLQTWQIPQTPNIRNRKRIINIAVDCDDANDLVCVVNNIFKATNYKEGHCNDGYILSSSLRLQEMLSILGARGISLCLFDVLICSSGSELYYPAATHGDGDGVVTESQFIVDSDYEANISYRWHRESLCRTLEKWMKSMNIQLGLNEDKEVFNNHCLAYSVRDVNMCMKVDGLRKRLRQQGLRCNVIYCQNSSRLHIIPLHASRSQSLRYLCVRWGFDLSSTIVFVGERGDTDYEELFSGTHRTLILRGSVKQGSQNLLRISGSYQREDVIPSDSSRIVCTKSTYTPDEIKQALDKL</sequence>
<dbReference type="EMBL" id="CM035409">
    <property type="protein sequence ID" value="KAH7438686.1"/>
    <property type="molecule type" value="Genomic_DNA"/>
</dbReference>
<evidence type="ECO:0000256" key="2">
    <source>
        <dbReference type="ARBA" id="ARBA00022679"/>
    </source>
</evidence>
<gene>
    <name evidence="4" type="ORF">KP509_04G026900</name>
</gene>
<organism evidence="4 5">
    <name type="scientific">Ceratopteris richardii</name>
    <name type="common">Triangle waterfern</name>
    <dbReference type="NCBI Taxonomy" id="49495"/>
    <lineage>
        <taxon>Eukaryota</taxon>
        <taxon>Viridiplantae</taxon>
        <taxon>Streptophyta</taxon>
        <taxon>Embryophyta</taxon>
        <taxon>Tracheophyta</taxon>
        <taxon>Polypodiopsida</taxon>
        <taxon>Polypodiidae</taxon>
        <taxon>Polypodiales</taxon>
        <taxon>Pteridineae</taxon>
        <taxon>Pteridaceae</taxon>
        <taxon>Parkerioideae</taxon>
        <taxon>Ceratopteris</taxon>
    </lineage>
</organism>
<dbReference type="Proteomes" id="UP000825935">
    <property type="component" value="Chromosome 4"/>
</dbReference>
<dbReference type="InterPro" id="IPR044161">
    <property type="entry name" value="SPS"/>
</dbReference>
<dbReference type="SUPFAM" id="SSF53756">
    <property type="entry name" value="UDP-Glycosyltransferase/glycogen phosphorylase"/>
    <property type="match status" value="1"/>
</dbReference>
<dbReference type="Gene3D" id="3.40.50.2000">
    <property type="entry name" value="Glycogen Phosphorylase B"/>
    <property type="match status" value="2"/>
</dbReference>